<feature type="domain" description="LysM" evidence="3">
    <location>
        <begin position="213"/>
        <end position="262"/>
    </location>
</feature>
<organism evidence="4 5">
    <name type="scientific">Thalassobacterium maritimum</name>
    <dbReference type="NCBI Taxonomy" id="3041265"/>
    <lineage>
        <taxon>Bacteria</taxon>
        <taxon>Pseudomonadati</taxon>
        <taxon>Verrucomicrobiota</taxon>
        <taxon>Opitutia</taxon>
        <taxon>Puniceicoccales</taxon>
        <taxon>Coraliomargaritaceae</taxon>
        <taxon>Thalassobacterium</taxon>
    </lineage>
</organism>
<feature type="repeat" description="TPR" evidence="1">
    <location>
        <begin position="30"/>
        <end position="63"/>
    </location>
</feature>
<dbReference type="EMBL" id="JARXHW010000036">
    <property type="protein sequence ID" value="MDQ8208650.1"/>
    <property type="molecule type" value="Genomic_DNA"/>
</dbReference>
<evidence type="ECO:0000256" key="1">
    <source>
        <dbReference type="PROSITE-ProRule" id="PRU00339"/>
    </source>
</evidence>
<dbReference type="SUPFAM" id="SSF48452">
    <property type="entry name" value="TPR-like"/>
    <property type="match status" value="1"/>
</dbReference>
<comment type="caution">
    <text evidence="4">The sequence shown here is derived from an EMBL/GenBank/DDBJ whole genome shotgun (WGS) entry which is preliminary data.</text>
</comment>
<dbReference type="RefSeq" id="WP_308951278.1">
    <property type="nucleotide sequence ID" value="NZ_JARXHW010000036.1"/>
</dbReference>
<dbReference type="SUPFAM" id="SSF54106">
    <property type="entry name" value="LysM domain"/>
    <property type="match status" value="1"/>
</dbReference>
<dbReference type="PANTHER" id="PTHR34700">
    <property type="entry name" value="POTASSIUM BINDING PROTEIN KBP"/>
    <property type="match status" value="1"/>
</dbReference>
<dbReference type="PANTHER" id="PTHR34700:SF4">
    <property type="entry name" value="PHAGE-LIKE ELEMENT PBSX PROTEIN XKDP"/>
    <property type="match status" value="1"/>
</dbReference>
<protein>
    <submittedName>
        <fullName evidence="4">LysM peptidoglycan-binding domain-containing protein</fullName>
    </submittedName>
</protein>
<dbReference type="Proteomes" id="UP001225316">
    <property type="component" value="Unassembled WGS sequence"/>
</dbReference>
<dbReference type="InterPro" id="IPR019734">
    <property type="entry name" value="TPR_rpt"/>
</dbReference>
<keyword evidence="1" id="KW-0802">TPR repeat</keyword>
<dbReference type="Gene3D" id="1.25.40.10">
    <property type="entry name" value="Tetratricopeptide repeat domain"/>
    <property type="match status" value="1"/>
</dbReference>
<feature type="compositionally biased region" description="Polar residues" evidence="2">
    <location>
        <begin position="169"/>
        <end position="193"/>
    </location>
</feature>
<dbReference type="InterPro" id="IPR018392">
    <property type="entry name" value="LysM"/>
</dbReference>
<dbReference type="InterPro" id="IPR011990">
    <property type="entry name" value="TPR-like_helical_dom_sf"/>
</dbReference>
<dbReference type="PROSITE" id="PS50005">
    <property type="entry name" value="TPR"/>
    <property type="match status" value="1"/>
</dbReference>
<evidence type="ECO:0000259" key="3">
    <source>
        <dbReference type="PROSITE" id="PS51782"/>
    </source>
</evidence>
<name>A0ABU1AWW7_9BACT</name>
<dbReference type="Gene3D" id="3.10.350.10">
    <property type="entry name" value="LysM domain"/>
    <property type="match status" value="1"/>
</dbReference>
<evidence type="ECO:0000256" key="2">
    <source>
        <dbReference type="SAM" id="MobiDB-lite"/>
    </source>
</evidence>
<feature type="region of interest" description="Disordered" evidence="2">
    <location>
        <begin position="167"/>
        <end position="193"/>
    </location>
</feature>
<dbReference type="SMART" id="SM00257">
    <property type="entry name" value="LysM"/>
    <property type="match status" value="1"/>
</dbReference>
<reference evidence="4 5" key="1">
    <citation type="submission" date="2023-04" db="EMBL/GenBank/DDBJ databases">
        <title>A novel bacteria isolated from coastal sediment.</title>
        <authorList>
            <person name="Liu X.-J."/>
            <person name="Du Z.-J."/>
        </authorList>
    </citation>
    <scope>NUCLEOTIDE SEQUENCE [LARGE SCALE GENOMIC DNA]</scope>
    <source>
        <strain evidence="4 5">SDUM461003</strain>
    </source>
</reference>
<dbReference type="PROSITE" id="PS51782">
    <property type="entry name" value="LYSM"/>
    <property type="match status" value="1"/>
</dbReference>
<proteinExistence type="predicted"/>
<dbReference type="Pfam" id="PF13432">
    <property type="entry name" value="TPR_16"/>
    <property type="match status" value="1"/>
</dbReference>
<evidence type="ECO:0000313" key="4">
    <source>
        <dbReference type="EMBL" id="MDQ8208650.1"/>
    </source>
</evidence>
<dbReference type="InterPro" id="IPR052196">
    <property type="entry name" value="Bact_Kbp"/>
</dbReference>
<sequence>MLCYYLSLVFAVAHFVGCTPSGVEIVSETDEKQYQLGQDYKSQGRMEEALSAFLRVVDARRDAPESHLEAGYIYLRTMKDPVRAIYHFDRYLQFKPQSQQASQVRQLIETAQKEFARQLPAQPYEGELDRIDLMDLVKTLKQENDSLKRDLMAATARVEQLENLLGQARRSTPVQASGTAGASSPGRTLAPTRTVTSTVNAGATAPSPSNAPRTYTVQSGDTLSAISKRFYGTPSRWIDIYQANRDRLSSESALRVGQEVRIP</sequence>
<keyword evidence="5" id="KW-1185">Reference proteome</keyword>
<evidence type="ECO:0000313" key="5">
    <source>
        <dbReference type="Proteomes" id="UP001225316"/>
    </source>
</evidence>
<dbReference type="Pfam" id="PF01476">
    <property type="entry name" value="LysM"/>
    <property type="match status" value="1"/>
</dbReference>
<gene>
    <name evidence="4" type="ORF">QEH52_14080</name>
</gene>
<accession>A0ABU1AWW7</accession>
<dbReference type="CDD" id="cd00118">
    <property type="entry name" value="LysM"/>
    <property type="match status" value="1"/>
</dbReference>
<dbReference type="InterPro" id="IPR036779">
    <property type="entry name" value="LysM_dom_sf"/>
</dbReference>